<feature type="compositionally biased region" description="Polar residues" evidence="1">
    <location>
        <begin position="198"/>
        <end position="215"/>
    </location>
</feature>
<proteinExistence type="predicted"/>
<dbReference type="EMBL" id="CAMPGE010029939">
    <property type="protein sequence ID" value="CAI2387429.1"/>
    <property type="molecule type" value="Genomic_DNA"/>
</dbReference>
<dbReference type="Proteomes" id="UP001295684">
    <property type="component" value="Unassembled WGS sequence"/>
</dbReference>
<feature type="region of interest" description="Disordered" evidence="1">
    <location>
        <begin position="302"/>
        <end position="327"/>
    </location>
</feature>
<gene>
    <name evidence="2" type="ORF">ECRASSUSDP1_LOCUS29062</name>
</gene>
<feature type="region of interest" description="Disordered" evidence="1">
    <location>
        <begin position="189"/>
        <end position="218"/>
    </location>
</feature>
<organism evidence="2 3">
    <name type="scientific">Euplotes crassus</name>
    <dbReference type="NCBI Taxonomy" id="5936"/>
    <lineage>
        <taxon>Eukaryota</taxon>
        <taxon>Sar</taxon>
        <taxon>Alveolata</taxon>
        <taxon>Ciliophora</taxon>
        <taxon>Intramacronucleata</taxon>
        <taxon>Spirotrichea</taxon>
        <taxon>Hypotrichia</taxon>
        <taxon>Euplotida</taxon>
        <taxon>Euplotidae</taxon>
        <taxon>Moneuplotes</taxon>
    </lineage>
</organism>
<comment type="caution">
    <text evidence="2">The sequence shown here is derived from an EMBL/GenBank/DDBJ whole genome shotgun (WGS) entry which is preliminary data.</text>
</comment>
<keyword evidence="3" id="KW-1185">Reference proteome</keyword>
<reference evidence="2" key="1">
    <citation type="submission" date="2023-07" db="EMBL/GenBank/DDBJ databases">
        <authorList>
            <consortium name="AG Swart"/>
            <person name="Singh M."/>
            <person name="Singh A."/>
            <person name="Seah K."/>
            <person name="Emmerich C."/>
        </authorList>
    </citation>
    <scope>NUCLEOTIDE SEQUENCE</scope>
    <source>
        <strain evidence="2">DP1</strain>
    </source>
</reference>
<sequence length="327" mass="36780">MNLSGPKRYSPQKYCSDSSEEEEVKKEDPLVPFQDVSEDMKEPSGLSLLKIDESIHESIVKSSLKSSSKSEKSIPTIYPKKHKRKSISDPKLRKSSHRNTNHNESSNSLGKSSFLSKTIGNYLDNKSIRDTSNYGESNPSSHDNATGYDKSRAMARIDFARQLKSNSDRSSPYMGSIYSRQAQLISPLGGYPRAYPDSSKSSNKSLDRVSPNTHSDYSKRFINQGYTIAHSSKNDSNPTDHEISVQTALNNEGRDTILSPANNFRELRKRIHEENDFRSRRLPDKVLGPSLTMQLRPLPKSFKSSNLSSKQESALKNRLGFPLTPQM</sequence>
<evidence type="ECO:0000256" key="1">
    <source>
        <dbReference type="SAM" id="MobiDB-lite"/>
    </source>
</evidence>
<feature type="compositionally biased region" description="Polar residues" evidence="1">
    <location>
        <begin position="302"/>
        <end position="314"/>
    </location>
</feature>
<evidence type="ECO:0000313" key="3">
    <source>
        <dbReference type="Proteomes" id="UP001295684"/>
    </source>
</evidence>
<feature type="compositionally biased region" description="Basic and acidic residues" evidence="1">
    <location>
        <begin position="50"/>
        <end position="59"/>
    </location>
</feature>
<feature type="region of interest" description="Disordered" evidence="1">
    <location>
        <begin position="1"/>
        <end position="112"/>
    </location>
</feature>
<accession>A0AAD1YA05</accession>
<protein>
    <submittedName>
        <fullName evidence="2">Uncharacterized protein</fullName>
    </submittedName>
</protein>
<evidence type="ECO:0000313" key="2">
    <source>
        <dbReference type="EMBL" id="CAI2387429.1"/>
    </source>
</evidence>
<name>A0AAD1YA05_EUPCR</name>
<dbReference type="AlphaFoldDB" id="A0AAD1YA05"/>